<keyword evidence="2" id="KW-1185">Reference proteome</keyword>
<dbReference type="EMBL" id="FONT01000003">
    <property type="protein sequence ID" value="SFE73176.1"/>
    <property type="molecule type" value="Genomic_DNA"/>
</dbReference>
<protein>
    <submittedName>
        <fullName evidence="1">Uncharacterized protein</fullName>
    </submittedName>
</protein>
<dbReference type="RefSeq" id="WP_091660547.1">
    <property type="nucleotide sequence ID" value="NZ_FONT01000003.1"/>
</dbReference>
<gene>
    <name evidence="1" type="ORF">SAMN05192532_103277</name>
</gene>
<dbReference type="Proteomes" id="UP000199516">
    <property type="component" value="Unassembled WGS sequence"/>
</dbReference>
<dbReference type="AlphaFoldDB" id="A0A1I2CY15"/>
<dbReference type="Pfam" id="PF12227">
    <property type="entry name" value="DUF3603"/>
    <property type="match status" value="1"/>
</dbReference>
<organism evidence="1 2">
    <name type="scientific">Alteribacillus iranensis</name>
    <dbReference type="NCBI Taxonomy" id="930128"/>
    <lineage>
        <taxon>Bacteria</taxon>
        <taxon>Bacillati</taxon>
        <taxon>Bacillota</taxon>
        <taxon>Bacilli</taxon>
        <taxon>Bacillales</taxon>
        <taxon>Bacillaceae</taxon>
        <taxon>Alteribacillus</taxon>
    </lineage>
</organism>
<dbReference type="OrthoDB" id="2960746at2"/>
<name>A0A1I2CY15_9BACI</name>
<accession>A0A1I2CY15</accession>
<evidence type="ECO:0000313" key="1">
    <source>
        <dbReference type="EMBL" id="SFE73176.1"/>
    </source>
</evidence>
<proteinExistence type="predicted"/>
<sequence>MARIRDVWINWFEGEENGYNVCPFQEWTSEDRIEVLEQAEIVKVTERLFDFIENRMEDIPEELLHEVYQKSVLRKNMTKITLDYCFVMFDGERALAIDTLGYQTPIRKSRLTTKQERLTKEIMESHSEKKKCFDLSFDPPPKEYHILSPHPKYMVGLTRKERQLKQLLFMALDQLQTSGTSAETRYWYTEWNPAGYEEVQMNEKEEVWDRLFDEVKHGWSDSHYDLCQKMIKGQPFFEKIWNMHHEEEVK</sequence>
<evidence type="ECO:0000313" key="2">
    <source>
        <dbReference type="Proteomes" id="UP000199516"/>
    </source>
</evidence>
<dbReference type="InterPro" id="IPR020909">
    <property type="entry name" value="UPF0736"/>
</dbReference>
<reference evidence="1 2" key="1">
    <citation type="submission" date="2016-10" db="EMBL/GenBank/DDBJ databases">
        <authorList>
            <person name="de Groot N.N."/>
        </authorList>
    </citation>
    <scope>NUCLEOTIDE SEQUENCE [LARGE SCALE GENOMIC DNA]</scope>
    <source>
        <strain evidence="1 2">DSM 23995</strain>
    </source>
</reference>
<dbReference type="STRING" id="930128.SAMN05192532_103277"/>